<dbReference type="PANTHER" id="PTHR12891">
    <property type="entry name" value="DNA REPAIR/TRANSCRIPTION PROTEIN MET18/MMS19"/>
    <property type="match status" value="1"/>
</dbReference>
<keyword evidence="16" id="KW-0227">DNA damage</keyword>
<dbReference type="PROSITE" id="PS00080">
    <property type="entry name" value="MULTICOPPER_OXIDASE2"/>
    <property type="match status" value="1"/>
</dbReference>
<protein>
    <recommendedName>
        <fullName evidence="15 16">Multifunctional fusion protein</fullName>
    </recommendedName>
    <domain>
        <recommendedName>
            <fullName evidence="15">Laccase</fullName>
            <ecNumber evidence="15">1.10.3.2</ecNumber>
        </recommendedName>
        <alternativeName>
            <fullName evidence="15">Benzenediol:oxygen oxidoreductase</fullName>
        </alternativeName>
        <alternativeName>
            <fullName evidence="15">Diphenol oxidase</fullName>
        </alternativeName>
        <alternativeName>
            <fullName evidence="15">Urishiol oxidase</fullName>
        </alternativeName>
    </domain>
    <domain>
        <recommendedName>
            <fullName evidence="16">MMS19 nucleotide excision repair protein</fullName>
        </recommendedName>
    </domain>
</protein>
<evidence type="ECO:0000256" key="6">
    <source>
        <dbReference type="ARBA" id="ARBA00022523"/>
    </source>
</evidence>
<evidence type="ECO:0000259" key="19">
    <source>
        <dbReference type="Pfam" id="PF07732"/>
    </source>
</evidence>
<dbReference type="InterPro" id="IPR008972">
    <property type="entry name" value="Cupredoxin"/>
</dbReference>
<keyword evidence="14 16" id="KW-0539">Nucleus</keyword>
<dbReference type="GO" id="GO:0005507">
    <property type="term" value="F:copper ion binding"/>
    <property type="evidence" value="ECO:0007669"/>
    <property type="project" value="InterPro"/>
</dbReference>
<organism evidence="22 23">
    <name type="scientific">Brassica carinata</name>
    <name type="common">Ethiopian mustard</name>
    <name type="synonym">Abyssinian cabbage</name>
    <dbReference type="NCBI Taxonomy" id="52824"/>
    <lineage>
        <taxon>Eukaryota</taxon>
        <taxon>Viridiplantae</taxon>
        <taxon>Streptophyta</taxon>
        <taxon>Embryophyta</taxon>
        <taxon>Tracheophyta</taxon>
        <taxon>Spermatophyta</taxon>
        <taxon>Magnoliopsida</taxon>
        <taxon>eudicotyledons</taxon>
        <taxon>Gunneridae</taxon>
        <taxon>Pentapetalae</taxon>
        <taxon>rosids</taxon>
        <taxon>malvids</taxon>
        <taxon>Brassicales</taxon>
        <taxon>Brassicaceae</taxon>
        <taxon>Brassiceae</taxon>
        <taxon>Brassica</taxon>
    </lineage>
</organism>
<evidence type="ECO:0000259" key="18">
    <source>
        <dbReference type="Pfam" id="PF07731"/>
    </source>
</evidence>
<dbReference type="InterPro" id="IPR011989">
    <property type="entry name" value="ARM-like"/>
</dbReference>
<feature type="domain" description="Plastocyanin-like" evidence="17">
    <location>
        <begin position="1260"/>
        <end position="1411"/>
    </location>
</feature>
<comment type="function">
    <text evidence="16">Key component of the cytosolic iron-sulfur protein assembly (CIA) complex, a multiprotein complex that mediates the incorporation of iron-sulfur cluster into apoproteins specifically involved in DNA metabolism and genomic integrity. In the CIA complex, MMS19 acts as an adapter between early-acting CIA components and a subset of cellular target iron-sulfur proteins.</text>
</comment>
<evidence type="ECO:0000256" key="7">
    <source>
        <dbReference type="ARBA" id="ARBA00022525"/>
    </source>
</evidence>
<dbReference type="CDD" id="cd13849">
    <property type="entry name" value="CuRO_1_LCC_plant"/>
    <property type="match status" value="1"/>
</dbReference>
<dbReference type="InterPro" id="IPR002355">
    <property type="entry name" value="Cu_oxidase_Cu_BS"/>
</dbReference>
<evidence type="ECO:0000256" key="11">
    <source>
        <dbReference type="ARBA" id="ARBA00023008"/>
    </source>
</evidence>
<dbReference type="GO" id="GO:0006281">
    <property type="term" value="P:DNA repair"/>
    <property type="evidence" value="ECO:0007669"/>
    <property type="project" value="UniProtKB-UniRule"/>
</dbReference>
<evidence type="ECO:0000256" key="3">
    <source>
        <dbReference type="ARBA" id="ARBA00004271"/>
    </source>
</evidence>
<dbReference type="GO" id="GO:0097361">
    <property type="term" value="C:cytosolic [4Fe-4S] assembly targeting complex"/>
    <property type="evidence" value="ECO:0007669"/>
    <property type="project" value="UniProtKB-UniRule"/>
</dbReference>
<dbReference type="InterPro" id="IPR017761">
    <property type="entry name" value="Laccase"/>
</dbReference>
<evidence type="ECO:0000256" key="15">
    <source>
        <dbReference type="RuleBase" id="RU361119"/>
    </source>
</evidence>
<keyword evidence="9 15" id="KW-0677">Repeat</keyword>
<dbReference type="GO" id="GO:0048046">
    <property type="term" value="C:apoplast"/>
    <property type="evidence" value="ECO:0007669"/>
    <property type="project" value="UniProtKB-SubCell"/>
</dbReference>
<dbReference type="EC" id="1.10.3.2" evidence="15"/>
<comment type="caution">
    <text evidence="22">The sequence shown here is derived from an EMBL/GenBank/DDBJ whole genome shotgun (WGS) entry which is preliminary data.</text>
</comment>
<keyword evidence="7 15" id="KW-0964">Secreted</keyword>
<dbReference type="Pfam" id="PF14500">
    <property type="entry name" value="MMS19_N"/>
    <property type="match status" value="1"/>
</dbReference>
<dbReference type="FunFam" id="2.60.40.420:FF:000049">
    <property type="entry name" value="Laccase"/>
    <property type="match status" value="1"/>
</dbReference>
<dbReference type="InterPro" id="IPR016024">
    <property type="entry name" value="ARM-type_fold"/>
</dbReference>
<dbReference type="InterPro" id="IPR039920">
    <property type="entry name" value="MMS19"/>
</dbReference>
<keyword evidence="8 15" id="KW-0479">Metal-binding</keyword>
<dbReference type="GO" id="GO:0005634">
    <property type="term" value="C:nucleus"/>
    <property type="evidence" value="ECO:0007669"/>
    <property type="project" value="UniProtKB-SubCell"/>
</dbReference>
<dbReference type="Gene3D" id="1.25.10.10">
    <property type="entry name" value="Leucine-rich Repeat Variant"/>
    <property type="match status" value="1"/>
</dbReference>
<comment type="cofactor">
    <cofactor evidence="15">
        <name>Cu cation</name>
        <dbReference type="ChEBI" id="CHEBI:23378"/>
    </cofactor>
    <text evidence="15">Binds 4 Cu cations per monomer.</text>
</comment>
<comment type="function">
    <text evidence="15">Lignin degradation and detoxification of lignin-derived products.</text>
</comment>
<keyword evidence="13 15" id="KW-0439">Lignin degradation</keyword>
<keyword evidence="6 15" id="KW-0052">Apoplast</keyword>
<proteinExistence type="inferred from homology"/>
<keyword evidence="23" id="KW-1185">Reference proteome</keyword>
<comment type="catalytic activity">
    <reaction evidence="1 15">
        <text>4 hydroquinone + O2 = 4 benzosemiquinone + 2 H2O</text>
        <dbReference type="Rhea" id="RHEA:11276"/>
        <dbReference type="ChEBI" id="CHEBI:15377"/>
        <dbReference type="ChEBI" id="CHEBI:15379"/>
        <dbReference type="ChEBI" id="CHEBI:17594"/>
        <dbReference type="ChEBI" id="CHEBI:17977"/>
        <dbReference type="EC" id="1.10.3.2"/>
    </reaction>
</comment>
<dbReference type="CDD" id="cd13897">
    <property type="entry name" value="CuRO_3_LCC_plant"/>
    <property type="match status" value="1"/>
</dbReference>
<feature type="domain" description="MMS19 N-terminal" evidence="21">
    <location>
        <begin position="46"/>
        <end position="313"/>
    </location>
</feature>
<comment type="subcellular location">
    <subcellularLocation>
        <location evidence="2 16">Nucleus</location>
    </subcellularLocation>
    <subcellularLocation>
        <location evidence="3 15">Secreted</location>
        <location evidence="3 15">Extracellular space</location>
        <location evidence="3 15">Apoplast</location>
    </subcellularLocation>
</comment>
<dbReference type="InterPro" id="IPR029240">
    <property type="entry name" value="MMS19_N"/>
</dbReference>
<dbReference type="Pfam" id="PF07732">
    <property type="entry name" value="Cu-oxidase_3"/>
    <property type="match status" value="1"/>
</dbReference>
<dbReference type="Pfam" id="PF00394">
    <property type="entry name" value="Cu-oxidase"/>
    <property type="match status" value="1"/>
</dbReference>
<dbReference type="PROSITE" id="PS00079">
    <property type="entry name" value="MULTICOPPER_OXIDASE1"/>
    <property type="match status" value="1"/>
</dbReference>
<reference evidence="22 23" key="1">
    <citation type="submission" date="2020-02" db="EMBL/GenBank/DDBJ databases">
        <authorList>
            <person name="Ma Q."/>
            <person name="Huang Y."/>
            <person name="Song X."/>
            <person name="Pei D."/>
        </authorList>
    </citation>
    <scope>NUCLEOTIDE SEQUENCE [LARGE SCALE GENOMIC DNA]</scope>
    <source>
        <strain evidence="22">Sxm20200214</strain>
        <tissue evidence="22">Leaf</tissue>
    </source>
</reference>
<dbReference type="Pfam" id="PF12460">
    <property type="entry name" value="MMS19_C"/>
    <property type="match status" value="1"/>
</dbReference>
<evidence type="ECO:0000259" key="20">
    <source>
        <dbReference type="Pfam" id="PF12460"/>
    </source>
</evidence>
<keyword evidence="12" id="KW-0325">Glycoprotein</keyword>
<dbReference type="InterPro" id="IPR011707">
    <property type="entry name" value="Cu-oxidase-like_N"/>
</dbReference>
<evidence type="ECO:0000256" key="13">
    <source>
        <dbReference type="ARBA" id="ARBA00023185"/>
    </source>
</evidence>
<sequence>MAAPSQLTEHLETFVDVTRSPTHHADSLKAIVASLEKGVLSINQLVVEMDMYLTTTDDVVRARGILLLAEILNHLKSKPLDNAVVHSLIGFFTAKLAEWRSVRGALAGCLALIKRKDVAGVVTATDAEAVAKSMAQYVQVQSLALHDRKVCFELLECLLEQYPEAMINLGDLIVYATSEAIDGEKDPPCLMVAFHTVELLARLFPSPSGPVASMASDLFELISCYFPLHYTHTKGDEASIPREDLSRGLSLAISSTPFFEPYAIPLLLEKLSSSLPVAKVDSLKCLKDCVMKYGVNRMKKHYEDIWSAIKDALYSSTGTDMSFGLESLTSTGFEMDEIHREAVNLLQTLVKQDVSFVGLIVDDTRVNMVFDTISRYLRYEEMPDTSKLEVLVVSQILSVSARASVESCNMIFETFFFRLMNTLGIVEKTSTGDLVHKENSTVSTRLYHGGLHLCIELLTATRDIISSSEECSSTPGCAQQSWCSIVNRFSVSLIEAFTSAVQSSSDDCSADAYLGVKGLLAMGMFWGGSSPVSRSEFEKILTTLTSLITAKSAKTVKWELALKALVCMGSFIDQYHESEKALSYMGIVVETLVSLVCSNHCSLPYPMILEATSEVCSTSPKYVEKMVQGFEEAFCSSFSDFYVNGNPKSIENCPQLLECVTNKLLPRVTEIDGLGKMLVHFAISMWNQIESSVVFSNDVTGRDFVEAAMKTMRQIVGVALVDSQNSIIQKAYNVISSSTLPAMKSIPLTFAALEGLQRDLSTRDELILSLFASVIIGASPKASIPDVKSLIKLFLVSFLKGYIPAAQALGSMVNKLGTGSGGTNISNNCSLEEACDIIFHESFASGNDISSDDSSKTKCGSETVLAKICLGFDGSLDLQTRAITGLAWIGKGLLMRGDGRVNEIALVLMECLKSTNSSGNALHPSAMKHAADAFLILMSDSGECLNRKFHAVIRPLYKQRFFSITVPILESLIVNSQTPLSRRMLHVALAHVISNVPVTVVLDNTKKLLPLILEGLSVLSVDSVDKETLFSLLLVLSGTLTDIKGQQSVSDNAHRIIECLVKLTSYPHLMVVRETGIQCLATLLELPHGRIYPFRREVLQAVTKALDDPKRRVREEAIKCREACCTAHHYTFTVKDVPYKKLCSTKKILTVNGQFPGQTLKAYKGDTIYVNVRNRASENITMHWHGVEQPRNPWSDGPEYITQCPIRPGSDFLYKVIFSIEDTTVWWHAHSSWTRATVHGLIFVYPRPPKSLPFPKADHEVPLILGEWWKKDVRKVVKLFTRTGGDPNVSDALTINGHPGFLYPCSKSDTFELKVEKTKTYRIRMVNAAMNLILFFAIAKHNLAVVAADGHYTKPLNATYITISPGQTLDLLLHADQNPKRTYYMAARAYHSNPVINFNNSTTIGILRYTSSKCTKTSSSSKRYPKLPYYNDTSAAFSFFTNITSLYSGQAPVKISRRIISTVSINLLMCPNNSCEGPNGSRLAASMNNISFVTPSHVDILKAYYYHIKGVYGTRFPEFPPLVFNFTAEDQPLFLQTPRLATEVKMIKYGEALEIVLQGTSLVGGGIDHPMHLHGFSFYVVGVGFGNYNVSEDPSNYNLEDPPYRNTVTVPINGWVAIRFIADNPGVWFMHCHFDRHLSWGMNVVFIVKNGRGRNQQILPPPPDLPPCYYNSIV</sequence>
<evidence type="ECO:0000259" key="21">
    <source>
        <dbReference type="Pfam" id="PF14500"/>
    </source>
</evidence>
<evidence type="ECO:0000256" key="2">
    <source>
        <dbReference type="ARBA" id="ARBA00004123"/>
    </source>
</evidence>
<dbReference type="InterPro" id="IPR001117">
    <property type="entry name" value="Cu-oxidase_2nd"/>
</dbReference>
<evidence type="ECO:0000256" key="16">
    <source>
        <dbReference type="RuleBase" id="RU367072"/>
    </source>
</evidence>
<dbReference type="SUPFAM" id="SSF49503">
    <property type="entry name" value="Cupredoxins"/>
    <property type="match status" value="3"/>
</dbReference>
<evidence type="ECO:0000256" key="5">
    <source>
        <dbReference type="ARBA" id="ARBA00010609"/>
    </source>
</evidence>
<dbReference type="InterPro" id="IPR024687">
    <property type="entry name" value="MMS19_C"/>
</dbReference>
<keyword evidence="11 15" id="KW-0186">Copper</keyword>
<accession>A0A8X7V3Y0</accession>
<feature type="domain" description="MMS19 C-terminal" evidence="20">
    <location>
        <begin position="647"/>
        <end position="1083"/>
    </location>
</feature>
<dbReference type="Gene3D" id="2.60.40.420">
    <property type="entry name" value="Cupredoxins - blue copper proteins"/>
    <property type="match status" value="3"/>
</dbReference>
<dbReference type="GO" id="GO:0051604">
    <property type="term" value="P:protein maturation"/>
    <property type="evidence" value="ECO:0007669"/>
    <property type="project" value="UniProtKB-UniRule"/>
</dbReference>
<evidence type="ECO:0000256" key="14">
    <source>
        <dbReference type="ARBA" id="ARBA00023242"/>
    </source>
</evidence>
<comment type="similarity">
    <text evidence="5 15">Belongs to the multicopper oxidase family.</text>
</comment>
<evidence type="ECO:0000256" key="9">
    <source>
        <dbReference type="ARBA" id="ARBA00022737"/>
    </source>
</evidence>
<keyword evidence="10 15" id="KW-0560">Oxidoreductase</keyword>
<evidence type="ECO:0000256" key="1">
    <source>
        <dbReference type="ARBA" id="ARBA00000349"/>
    </source>
</evidence>
<dbReference type="GO" id="GO:0046274">
    <property type="term" value="P:lignin catabolic process"/>
    <property type="evidence" value="ECO:0007669"/>
    <property type="project" value="UniProtKB-KW"/>
</dbReference>
<dbReference type="InterPro" id="IPR011706">
    <property type="entry name" value="Cu-oxidase_C"/>
</dbReference>
<keyword evidence="16" id="KW-0234">DNA repair</keyword>
<dbReference type="NCBIfam" id="TIGR03389">
    <property type="entry name" value="laccase"/>
    <property type="match status" value="1"/>
</dbReference>
<dbReference type="InterPro" id="IPR033138">
    <property type="entry name" value="Cu_oxidase_CS"/>
</dbReference>
<dbReference type="OrthoDB" id="342900at2759"/>
<dbReference type="GO" id="GO:0052716">
    <property type="term" value="F:hydroquinone:oxygen oxidoreductase activity"/>
    <property type="evidence" value="ECO:0007669"/>
    <property type="project" value="UniProtKB-EC"/>
</dbReference>
<comment type="similarity">
    <text evidence="4 16">Belongs to the MET18/MMS19 family.</text>
</comment>
<evidence type="ECO:0000256" key="8">
    <source>
        <dbReference type="ARBA" id="ARBA00022723"/>
    </source>
</evidence>
<dbReference type="PANTHER" id="PTHR12891:SF0">
    <property type="entry name" value="MMS19 NUCLEOTIDE EXCISION REPAIR PROTEIN HOMOLOG"/>
    <property type="match status" value="1"/>
</dbReference>
<evidence type="ECO:0000256" key="12">
    <source>
        <dbReference type="ARBA" id="ARBA00023180"/>
    </source>
</evidence>
<evidence type="ECO:0000256" key="10">
    <source>
        <dbReference type="ARBA" id="ARBA00023002"/>
    </source>
</evidence>
<evidence type="ECO:0000313" key="23">
    <source>
        <dbReference type="Proteomes" id="UP000886595"/>
    </source>
</evidence>
<gene>
    <name evidence="22" type="ORF">Bca52824_030000</name>
</gene>
<dbReference type="Proteomes" id="UP000886595">
    <property type="component" value="Unassembled WGS sequence"/>
</dbReference>
<dbReference type="InterPro" id="IPR034288">
    <property type="entry name" value="CuRO_1_LCC"/>
</dbReference>
<name>A0A8X7V3Y0_BRACI</name>
<evidence type="ECO:0000259" key="17">
    <source>
        <dbReference type="Pfam" id="PF00394"/>
    </source>
</evidence>
<evidence type="ECO:0000313" key="22">
    <source>
        <dbReference type="EMBL" id="KAG2301349.1"/>
    </source>
</evidence>
<dbReference type="InterPro" id="IPR034285">
    <property type="entry name" value="CuRO_2_LCC"/>
</dbReference>
<dbReference type="GO" id="GO:0016226">
    <property type="term" value="P:iron-sulfur cluster assembly"/>
    <property type="evidence" value="ECO:0007669"/>
    <property type="project" value="UniProtKB-UniRule"/>
</dbReference>
<dbReference type="InterPro" id="IPR034289">
    <property type="entry name" value="CuRO_3_LCC"/>
</dbReference>
<feature type="domain" description="Plastocyanin-like" evidence="18">
    <location>
        <begin position="1520"/>
        <end position="1651"/>
    </location>
</feature>
<dbReference type="EMBL" id="JAAMPC010000007">
    <property type="protein sequence ID" value="KAG2301349.1"/>
    <property type="molecule type" value="Genomic_DNA"/>
</dbReference>
<evidence type="ECO:0000256" key="4">
    <source>
        <dbReference type="ARBA" id="ARBA00009340"/>
    </source>
</evidence>
<dbReference type="SUPFAM" id="SSF48371">
    <property type="entry name" value="ARM repeat"/>
    <property type="match status" value="1"/>
</dbReference>
<feature type="domain" description="Plastocyanin-like" evidence="19">
    <location>
        <begin position="1134"/>
        <end position="1247"/>
    </location>
</feature>
<dbReference type="CDD" id="cd13875">
    <property type="entry name" value="CuRO_2_LCC_plant"/>
    <property type="match status" value="1"/>
</dbReference>
<dbReference type="Pfam" id="PF07731">
    <property type="entry name" value="Cu-oxidase_2"/>
    <property type="match status" value="1"/>
</dbReference>